<reference evidence="4" key="1">
    <citation type="submission" date="2025-08" db="UniProtKB">
        <authorList>
            <consortium name="RefSeq"/>
        </authorList>
    </citation>
    <scope>IDENTIFICATION</scope>
    <source>
        <tissue evidence="4">Fruit stalk</tissue>
    </source>
</reference>
<dbReference type="InterPro" id="IPR044730">
    <property type="entry name" value="RNase_H-like_dom_plant"/>
</dbReference>
<accession>A0A6P5YUH5</accession>
<dbReference type="InterPro" id="IPR036397">
    <property type="entry name" value="RNaseH_sf"/>
</dbReference>
<dbReference type="InterPro" id="IPR053151">
    <property type="entry name" value="RNase_H-like"/>
</dbReference>
<keyword evidence="1" id="KW-1133">Transmembrane helix</keyword>
<dbReference type="CDD" id="cd06222">
    <property type="entry name" value="RNase_H_like"/>
    <property type="match status" value="1"/>
</dbReference>
<feature type="transmembrane region" description="Helical" evidence="1">
    <location>
        <begin position="145"/>
        <end position="169"/>
    </location>
</feature>
<evidence type="ECO:0000313" key="3">
    <source>
        <dbReference type="Proteomes" id="UP000515121"/>
    </source>
</evidence>
<dbReference type="GeneID" id="111294752"/>
<dbReference type="AlphaFoldDB" id="A0A6P5YUH5"/>
<dbReference type="PANTHER" id="PTHR47723:SF19">
    <property type="entry name" value="POLYNUCLEOTIDYL TRANSFERASE, RIBONUCLEASE H-LIKE SUPERFAMILY PROTEIN"/>
    <property type="match status" value="1"/>
</dbReference>
<dbReference type="InterPro" id="IPR002156">
    <property type="entry name" value="RNaseH_domain"/>
</dbReference>
<dbReference type="PANTHER" id="PTHR47723">
    <property type="entry name" value="OS05G0353850 PROTEIN"/>
    <property type="match status" value="1"/>
</dbReference>
<dbReference type="KEGG" id="dzi:111294752"/>
<dbReference type="Gene3D" id="3.30.420.10">
    <property type="entry name" value="Ribonuclease H-like superfamily/Ribonuclease H"/>
    <property type="match status" value="1"/>
</dbReference>
<dbReference type="OrthoDB" id="979162at2759"/>
<proteinExistence type="predicted"/>
<keyword evidence="3" id="KW-1185">Reference proteome</keyword>
<sequence length="188" mass="21251">MQHQSFLAIIWTPLTEGWFKLNTDGSSLENPGKVGVGTIILDRDGRWVSGSARFIGVGSNNLAELWALRDVLLLAKNLNIRNLEIELGATTIVIPMVKNQQMTNHVFQPLVSDCRTLMREFENQYTLHVSGKEIDVRMPLPDPEVGTFVIALAIVRSPLLCFMNLLVLLKTWLLLIQQDMLCIDLFYN</sequence>
<organism evidence="3 4">
    <name type="scientific">Durio zibethinus</name>
    <name type="common">Durian</name>
    <dbReference type="NCBI Taxonomy" id="66656"/>
    <lineage>
        <taxon>Eukaryota</taxon>
        <taxon>Viridiplantae</taxon>
        <taxon>Streptophyta</taxon>
        <taxon>Embryophyta</taxon>
        <taxon>Tracheophyta</taxon>
        <taxon>Spermatophyta</taxon>
        <taxon>Magnoliopsida</taxon>
        <taxon>eudicotyledons</taxon>
        <taxon>Gunneridae</taxon>
        <taxon>Pentapetalae</taxon>
        <taxon>rosids</taxon>
        <taxon>malvids</taxon>
        <taxon>Malvales</taxon>
        <taxon>Malvaceae</taxon>
        <taxon>Helicteroideae</taxon>
        <taxon>Durio</taxon>
    </lineage>
</organism>
<dbReference type="RefSeq" id="XP_022743875.1">
    <property type="nucleotide sequence ID" value="XM_022888140.1"/>
</dbReference>
<gene>
    <name evidence="4" type="primary">LOC111294752</name>
</gene>
<evidence type="ECO:0000256" key="1">
    <source>
        <dbReference type="SAM" id="Phobius"/>
    </source>
</evidence>
<evidence type="ECO:0000313" key="4">
    <source>
        <dbReference type="RefSeq" id="XP_022743875.1"/>
    </source>
</evidence>
<keyword evidence="1" id="KW-0472">Membrane</keyword>
<dbReference type="GO" id="GO:0003676">
    <property type="term" value="F:nucleic acid binding"/>
    <property type="evidence" value="ECO:0007669"/>
    <property type="project" value="InterPro"/>
</dbReference>
<name>A0A6P5YUH5_DURZI</name>
<protein>
    <submittedName>
        <fullName evidence="4">Uncharacterized protein LOC111294752</fullName>
    </submittedName>
</protein>
<dbReference type="GO" id="GO:0004523">
    <property type="term" value="F:RNA-DNA hybrid ribonuclease activity"/>
    <property type="evidence" value="ECO:0007669"/>
    <property type="project" value="InterPro"/>
</dbReference>
<dbReference type="InterPro" id="IPR012337">
    <property type="entry name" value="RNaseH-like_sf"/>
</dbReference>
<dbReference type="Pfam" id="PF13456">
    <property type="entry name" value="RVT_3"/>
    <property type="match status" value="1"/>
</dbReference>
<feature type="domain" description="RNase H type-1" evidence="2">
    <location>
        <begin position="22"/>
        <end position="129"/>
    </location>
</feature>
<keyword evidence="1" id="KW-0812">Transmembrane</keyword>
<dbReference type="SUPFAM" id="SSF53098">
    <property type="entry name" value="Ribonuclease H-like"/>
    <property type="match status" value="1"/>
</dbReference>
<evidence type="ECO:0000259" key="2">
    <source>
        <dbReference type="Pfam" id="PF13456"/>
    </source>
</evidence>
<dbReference type="Proteomes" id="UP000515121">
    <property type="component" value="Unplaced"/>
</dbReference>